<evidence type="ECO:0000313" key="7">
    <source>
        <dbReference type="EMBL" id="EMA45163.1"/>
    </source>
</evidence>
<keyword evidence="8" id="KW-1185">Reference proteome</keyword>
<organism evidence="7 8">
    <name type="scientific">Halococcus morrhuae DSM 1307</name>
    <dbReference type="NCBI Taxonomy" id="931277"/>
    <lineage>
        <taxon>Archaea</taxon>
        <taxon>Methanobacteriati</taxon>
        <taxon>Methanobacteriota</taxon>
        <taxon>Stenosarchaea group</taxon>
        <taxon>Halobacteria</taxon>
        <taxon>Halobacteriales</taxon>
        <taxon>Halococcaceae</taxon>
        <taxon>Halococcus</taxon>
    </lineage>
</organism>
<dbReference type="PATRIC" id="fig|931277.6.peg.1508"/>
<evidence type="ECO:0000256" key="4">
    <source>
        <dbReference type="ARBA" id="ARBA00022989"/>
    </source>
</evidence>
<comment type="subcellular location">
    <subcellularLocation>
        <location evidence="1">Cell membrane</location>
        <topology evidence="1">Multi-pass membrane protein</topology>
    </subcellularLocation>
</comment>
<dbReference type="RefSeq" id="WP_004053486.1">
    <property type="nucleotide sequence ID" value="NZ_AOMC01000100.1"/>
</dbReference>
<keyword evidence="4 6" id="KW-1133">Transmembrane helix</keyword>
<reference evidence="7 8" key="1">
    <citation type="journal article" date="2014" name="PLoS Genet.">
        <title>Phylogenetically driven sequencing of extremely halophilic archaea reveals strategies for static and dynamic osmo-response.</title>
        <authorList>
            <person name="Becker E.A."/>
            <person name="Seitzer P.M."/>
            <person name="Tritt A."/>
            <person name="Larsen D."/>
            <person name="Krusor M."/>
            <person name="Yao A.I."/>
            <person name="Wu D."/>
            <person name="Madern D."/>
            <person name="Eisen J.A."/>
            <person name="Darling A.E."/>
            <person name="Facciotti M.T."/>
        </authorList>
    </citation>
    <scope>NUCLEOTIDE SEQUENCE [LARGE SCALE GENOMIC DNA]</scope>
    <source>
        <strain evidence="7 8">DSM 1307</strain>
    </source>
</reference>
<evidence type="ECO:0000313" key="8">
    <source>
        <dbReference type="Proteomes" id="UP000011568"/>
    </source>
</evidence>
<evidence type="ECO:0000256" key="5">
    <source>
        <dbReference type="ARBA" id="ARBA00023136"/>
    </source>
</evidence>
<name>M0MIH7_HALMO</name>
<evidence type="ECO:0000256" key="3">
    <source>
        <dbReference type="ARBA" id="ARBA00022692"/>
    </source>
</evidence>
<keyword evidence="2" id="KW-1003">Cell membrane</keyword>
<dbReference type="EMBL" id="AOMC01000100">
    <property type="protein sequence ID" value="EMA45163.1"/>
    <property type="molecule type" value="Genomic_DNA"/>
</dbReference>
<evidence type="ECO:0000256" key="6">
    <source>
        <dbReference type="SAM" id="Phobius"/>
    </source>
</evidence>
<accession>M0MIH7</accession>
<dbReference type="PANTHER" id="PTHR43302:SF5">
    <property type="entry name" value="TRANSPORTER ARSB-RELATED"/>
    <property type="match status" value="1"/>
</dbReference>
<feature type="transmembrane region" description="Helical" evidence="6">
    <location>
        <begin position="63"/>
        <end position="82"/>
    </location>
</feature>
<dbReference type="GO" id="GO:0005886">
    <property type="term" value="C:plasma membrane"/>
    <property type="evidence" value="ECO:0007669"/>
    <property type="project" value="UniProtKB-SubCell"/>
</dbReference>
<comment type="caution">
    <text evidence="7">The sequence shown here is derived from an EMBL/GenBank/DDBJ whole genome shotgun (WGS) entry which is preliminary data.</text>
</comment>
<protein>
    <submittedName>
        <fullName evidence="7">Membrane anion transport protein</fullName>
    </submittedName>
</protein>
<feature type="transmembrane region" description="Helical" evidence="6">
    <location>
        <begin position="20"/>
        <end position="43"/>
    </location>
</feature>
<keyword evidence="3 6" id="KW-0812">Transmembrane</keyword>
<keyword evidence="5 6" id="KW-0472">Membrane</keyword>
<gene>
    <name evidence="7" type="ORF">C448_07699</name>
</gene>
<dbReference type="Proteomes" id="UP000011568">
    <property type="component" value="Unassembled WGS sequence"/>
</dbReference>
<proteinExistence type="predicted"/>
<sequence>MSNVPAVVLLSTAITDQQGWYILAAVSTLAGNATPIASAATLLVLDQSSRNGIAISVRRLVRIGLPVAVVTSVAAVIVLQYLL</sequence>
<evidence type="ECO:0000256" key="2">
    <source>
        <dbReference type="ARBA" id="ARBA00022475"/>
    </source>
</evidence>
<dbReference type="eggNOG" id="arCOG00238">
    <property type="taxonomic scope" value="Archaea"/>
</dbReference>
<dbReference type="STRING" id="931277.C448_07699"/>
<dbReference type="PANTHER" id="PTHR43302">
    <property type="entry name" value="TRANSPORTER ARSB-RELATED"/>
    <property type="match status" value="1"/>
</dbReference>
<evidence type="ECO:0000256" key="1">
    <source>
        <dbReference type="ARBA" id="ARBA00004651"/>
    </source>
</evidence>
<dbReference type="AlphaFoldDB" id="M0MIH7"/>